<gene>
    <name evidence="1" type="ORF">KVT40_003326</name>
</gene>
<proteinExistence type="predicted"/>
<keyword evidence="2" id="KW-1185">Reference proteome</keyword>
<dbReference type="Proteomes" id="UP000809789">
    <property type="component" value="Unassembled WGS sequence"/>
</dbReference>
<evidence type="ECO:0000313" key="2">
    <source>
        <dbReference type="Proteomes" id="UP000809789"/>
    </source>
</evidence>
<sequence>MSSSIQSPIPVRPQLIPSLSTDSFNEDLASAFAQSNSAPRVPDLNIRTPKQTDWQLVIAAHGDGQSERPLGRALPSSCDFLFHRQYQPGAR</sequence>
<name>A0A8K0PGY4_9PEZI</name>
<reference evidence="1" key="1">
    <citation type="submission" date="2021-07" db="EMBL/GenBank/DDBJ databases">
        <title>Elsinoe batatas strain:CRI-CJ2 Genome sequencing and assembly.</title>
        <authorList>
            <person name="Huang L."/>
        </authorList>
    </citation>
    <scope>NUCLEOTIDE SEQUENCE</scope>
    <source>
        <strain evidence="1">CRI-CJ2</strain>
    </source>
</reference>
<evidence type="ECO:0000313" key="1">
    <source>
        <dbReference type="EMBL" id="KAG8629461.1"/>
    </source>
</evidence>
<dbReference type="EMBL" id="JAESVG020000003">
    <property type="protein sequence ID" value="KAG8629461.1"/>
    <property type="molecule type" value="Genomic_DNA"/>
</dbReference>
<protein>
    <submittedName>
        <fullName evidence="1">Uncharacterized protein</fullName>
    </submittedName>
</protein>
<accession>A0A8K0PGY4</accession>
<dbReference type="OrthoDB" id="10319352at2759"/>
<comment type="caution">
    <text evidence="1">The sequence shown here is derived from an EMBL/GenBank/DDBJ whole genome shotgun (WGS) entry which is preliminary data.</text>
</comment>
<organism evidence="1 2">
    <name type="scientific">Elsinoe batatas</name>
    <dbReference type="NCBI Taxonomy" id="2601811"/>
    <lineage>
        <taxon>Eukaryota</taxon>
        <taxon>Fungi</taxon>
        <taxon>Dikarya</taxon>
        <taxon>Ascomycota</taxon>
        <taxon>Pezizomycotina</taxon>
        <taxon>Dothideomycetes</taxon>
        <taxon>Dothideomycetidae</taxon>
        <taxon>Myriangiales</taxon>
        <taxon>Elsinoaceae</taxon>
        <taxon>Elsinoe</taxon>
    </lineage>
</organism>
<dbReference type="AlphaFoldDB" id="A0A8K0PGY4"/>